<keyword evidence="2" id="KW-1133">Transmembrane helix</keyword>
<gene>
    <name evidence="3" type="ORF">B0T24DRAFT_686932</name>
</gene>
<evidence type="ECO:0000313" key="3">
    <source>
        <dbReference type="EMBL" id="KAK3382751.1"/>
    </source>
</evidence>
<dbReference type="EMBL" id="JAULSN010000001">
    <property type="protein sequence ID" value="KAK3382751.1"/>
    <property type="molecule type" value="Genomic_DNA"/>
</dbReference>
<organism evidence="3 4">
    <name type="scientific">Lasiosphaeria ovina</name>
    <dbReference type="NCBI Taxonomy" id="92902"/>
    <lineage>
        <taxon>Eukaryota</taxon>
        <taxon>Fungi</taxon>
        <taxon>Dikarya</taxon>
        <taxon>Ascomycota</taxon>
        <taxon>Pezizomycotina</taxon>
        <taxon>Sordariomycetes</taxon>
        <taxon>Sordariomycetidae</taxon>
        <taxon>Sordariales</taxon>
        <taxon>Lasiosphaeriaceae</taxon>
        <taxon>Lasiosphaeria</taxon>
    </lineage>
</organism>
<name>A0AAE0NJM2_9PEZI</name>
<feature type="transmembrane region" description="Helical" evidence="2">
    <location>
        <begin position="271"/>
        <end position="293"/>
    </location>
</feature>
<dbReference type="InterPro" id="IPR021840">
    <property type="entry name" value="DUF3433"/>
</dbReference>
<feature type="transmembrane region" description="Helical" evidence="2">
    <location>
        <begin position="1204"/>
        <end position="1225"/>
    </location>
</feature>
<accession>A0AAE0NJM2</accession>
<feature type="transmembrane region" description="Helical" evidence="2">
    <location>
        <begin position="780"/>
        <end position="804"/>
    </location>
</feature>
<keyword evidence="2" id="KW-0472">Membrane</keyword>
<feature type="transmembrane region" description="Helical" evidence="2">
    <location>
        <begin position="208"/>
        <end position="229"/>
    </location>
</feature>
<keyword evidence="2" id="KW-0812">Transmembrane</keyword>
<evidence type="ECO:0000313" key="4">
    <source>
        <dbReference type="Proteomes" id="UP001287356"/>
    </source>
</evidence>
<reference evidence="3" key="1">
    <citation type="journal article" date="2023" name="Mol. Phylogenet. Evol.">
        <title>Genome-scale phylogeny and comparative genomics of the fungal order Sordariales.</title>
        <authorList>
            <person name="Hensen N."/>
            <person name="Bonometti L."/>
            <person name="Westerberg I."/>
            <person name="Brannstrom I.O."/>
            <person name="Guillou S."/>
            <person name="Cros-Aarteil S."/>
            <person name="Calhoun S."/>
            <person name="Haridas S."/>
            <person name="Kuo A."/>
            <person name="Mondo S."/>
            <person name="Pangilinan J."/>
            <person name="Riley R."/>
            <person name="LaButti K."/>
            <person name="Andreopoulos B."/>
            <person name="Lipzen A."/>
            <person name="Chen C."/>
            <person name="Yan M."/>
            <person name="Daum C."/>
            <person name="Ng V."/>
            <person name="Clum A."/>
            <person name="Steindorff A."/>
            <person name="Ohm R.A."/>
            <person name="Martin F."/>
            <person name="Silar P."/>
            <person name="Natvig D.O."/>
            <person name="Lalanne C."/>
            <person name="Gautier V."/>
            <person name="Ament-Velasquez S.L."/>
            <person name="Kruys A."/>
            <person name="Hutchinson M.I."/>
            <person name="Powell A.J."/>
            <person name="Barry K."/>
            <person name="Miller A.N."/>
            <person name="Grigoriev I.V."/>
            <person name="Debuchy R."/>
            <person name="Gladieux P."/>
            <person name="Hiltunen Thoren M."/>
            <person name="Johannesson H."/>
        </authorList>
    </citation>
    <scope>NUCLEOTIDE SEQUENCE</scope>
    <source>
        <strain evidence="3">CBS 958.72</strain>
    </source>
</reference>
<protein>
    <submittedName>
        <fullName evidence="3">Uncharacterized protein</fullName>
    </submittedName>
</protein>
<proteinExistence type="predicted"/>
<feature type="compositionally biased region" description="Polar residues" evidence="1">
    <location>
        <begin position="44"/>
        <end position="67"/>
    </location>
</feature>
<feature type="region of interest" description="Disordered" evidence="1">
    <location>
        <begin position="23"/>
        <end position="67"/>
    </location>
</feature>
<dbReference type="Proteomes" id="UP001287356">
    <property type="component" value="Unassembled WGS sequence"/>
</dbReference>
<keyword evidence="4" id="KW-1185">Reference proteome</keyword>
<evidence type="ECO:0000256" key="2">
    <source>
        <dbReference type="SAM" id="Phobius"/>
    </source>
</evidence>
<reference evidence="3" key="2">
    <citation type="submission" date="2023-06" db="EMBL/GenBank/DDBJ databases">
        <authorList>
            <consortium name="Lawrence Berkeley National Laboratory"/>
            <person name="Haridas S."/>
            <person name="Hensen N."/>
            <person name="Bonometti L."/>
            <person name="Westerberg I."/>
            <person name="Brannstrom I.O."/>
            <person name="Guillou S."/>
            <person name="Cros-Aarteil S."/>
            <person name="Calhoun S."/>
            <person name="Kuo A."/>
            <person name="Mondo S."/>
            <person name="Pangilinan J."/>
            <person name="Riley R."/>
            <person name="Labutti K."/>
            <person name="Andreopoulos B."/>
            <person name="Lipzen A."/>
            <person name="Chen C."/>
            <person name="Yanf M."/>
            <person name="Daum C."/>
            <person name="Ng V."/>
            <person name="Clum A."/>
            <person name="Steindorff A."/>
            <person name="Ohm R."/>
            <person name="Martin F."/>
            <person name="Silar P."/>
            <person name="Natvig D."/>
            <person name="Lalanne C."/>
            <person name="Gautier V."/>
            <person name="Ament-Velasquez S.L."/>
            <person name="Kruys A."/>
            <person name="Hutchinson M.I."/>
            <person name="Powell A.J."/>
            <person name="Barry K."/>
            <person name="Miller A.N."/>
            <person name="Grigoriev I.V."/>
            <person name="Debuchy R."/>
            <person name="Gladieux P."/>
            <person name="Thoren M.H."/>
            <person name="Johannesson H."/>
        </authorList>
    </citation>
    <scope>NUCLEOTIDE SEQUENCE</scope>
    <source>
        <strain evidence="3">CBS 958.72</strain>
    </source>
</reference>
<feature type="transmembrane region" description="Helical" evidence="2">
    <location>
        <begin position="622"/>
        <end position="642"/>
    </location>
</feature>
<sequence length="1347" mass="144422">MGGELEWLVPLDLLNKTTIFDLLSPDPPTSDEAPVEKETITAEDMQNTDQGTPGSEENSLASENGNSVHDDHQQVAIAALPLPPTSRPRYSVVFSLAHRQSVIPAVMCPRLRFQRILETGDIDDDTITPGAGGDTTPKDSIWMAAGLVVNAFQMLESYRVTNITYEANLKALLGANLHDCWVFGGRTVEKAAGTQKAWSPFYLQRRTIYASLATFLAIAVTLEAMFIVSEKNEGLASSSSDLRYLWTYGPTVMTISILFVPFQAARNRDALVAGTSFVTLLLTVMAAFSSSLFQLTTAEIVVSLTSLAEFVDDASNLTAAGLLPLYMMIGTQRYNLDYPNGISQEFVYQITAPSSTAPVLELRATAEGLSAGLECDPAVLTEFRISGRAIANTSNLSLSSWDASLTLGLTSPQCDMTVYGVNIEDPRGPVTTRVTMGNFRNDSLHPDNRRLAWVVAEVSINESDVHTPGPASVDMSNVLKSQQLICKPSFAINDVDIVALNNERTLQISLARGPPRTRTLLNVHAWDFAEAMVNAHEVSHGVDSYDRLSKVVFGLGRNSYPDLASIFNYTSLASSMQNYYSAYTLFLAHSALLRPTSQISSCPCYATVAQSLLTVSPVICQVLAGMCLLTFLVLALATLGLPRHFSLAGDPRTILGFIVLAKDIARHFQRQLGALETKASGLEDRVSSIVALLEILLRYSEHNDGIGAQINASYLWTLSPTLGLGLVGLFFPAVNSELRNIAPFSALGKGPTTFSRSVDLNLRGLLIPQVLYREVKARDFVAATTTATAIFAGLLTLASGSLFFPKDATPELQGRVRLVGLFSSSMDTANPLDPLYWFYAKEPGDDDHDPGVVSALALQAHIPYPAFTSGGLAFPALALTSNSTGDGARETEIRATVPALRSRLDCFHHPQVDMFADILHVNASQGPSDYTIALGFEAGNVIRVNVTGEFCPHDTFLHSSVSPELMTTAVFTQPGGGGGGGGISTPEGTFAAAGISSDNVHAFPCSAYFYVWGNYSRSAGNNNNTVSASAISCNAAVETVDVDAVFLGAELAVSPDTPPQPREGQGSSHYVNTLVDNWHGYSVYLSLMPITAPTAEVKKGPTGASPAMILDDFFTILTSSPQNSINPSNNNNKTLGLALSALSDRAQAQTRRARIPSDETQNDTGIFDRFGQGALDNLTTYAATMTHSGPPRRRVVQDLRATRVIQALLAATLAAALLSWWLALLRRRRAAMALPRSLTTVASVLALLVDGNVYRVLEQQREREKGVVGGFKEGNTGIVSCEQHVRAVLANPGFAFQLGIGVRLAGAGVGAGGDNAGSDSVPPAGTVVTEAERRRFAIWVVGLKRGE</sequence>
<dbReference type="PANTHER" id="PTHR37544">
    <property type="entry name" value="SPRAY-RELATED"/>
    <property type="match status" value="1"/>
</dbReference>
<dbReference type="Pfam" id="PF11915">
    <property type="entry name" value="DUF3433"/>
    <property type="match status" value="1"/>
</dbReference>
<dbReference type="PANTHER" id="PTHR37544:SF1">
    <property type="entry name" value="PHOSPHORIBOSYLAMINOIMIDAZOLE-SUCCINOCARBOXAMIDE SYNTHASE"/>
    <property type="match status" value="1"/>
</dbReference>
<comment type="caution">
    <text evidence="3">The sequence shown here is derived from an EMBL/GenBank/DDBJ whole genome shotgun (WGS) entry which is preliminary data.</text>
</comment>
<feature type="transmembrane region" description="Helical" evidence="2">
    <location>
        <begin position="244"/>
        <end position="264"/>
    </location>
</feature>
<evidence type="ECO:0000256" key="1">
    <source>
        <dbReference type="SAM" id="MobiDB-lite"/>
    </source>
</evidence>